<organism evidence="5 6">
    <name type="scientific">Adineta ricciae</name>
    <name type="common">Rotifer</name>
    <dbReference type="NCBI Taxonomy" id="249248"/>
    <lineage>
        <taxon>Eukaryota</taxon>
        <taxon>Metazoa</taxon>
        <taxon>Spiralia</taxon>
        <taxon>Gnathifera</taxon>
        <taxon>Rotifera</taxon>
        <taxon>Eurotatoria</taxon>
        <taxon>Bdelloidea</taxon>
        <taxon>Adinetida</taxon>
        <taxon>Adinetidae</taxon>
        <taxon>Adineta</taxon>
    </lineage>
</organism>
<accession>A0A813YTZ7</accession>
<dbReference type="SUPFAM" id="SSF90257">
    <property type="entry name" value="Myosin rod fragments"/>
    <property type="match status" value="1"/>
</dbReference>
<reference evidence="5" key="1">
    <citation type="submission" date="2021-02" db="EMBL/GenBank/DDBJ databases">
        <authorList>
            <person name="Nowell W R."/>
        </authorList>
    </citation>
    <scope>NUCLEOTIDE SEQUENCE</scope>
</reference>
<evidence type="ECO:0000256" key="1">
    <source>
        <dbReference type="ARBA" id="ARBA00023054"/>
    </source>
</evidence>
<keyword evidence="6" id="KW-1185">Reference proteome</keyword>
<evidence type="ECO:0000313" key="5">
    <source>
        <dbReference type="EMBL" id="CAF0889692.1"/>
    </source>
</evidence>
<dbReference type="Gene3D" id="1.10.287.1490">
    <property type="match status" value="1"/>
</dbReference>
<proteinExistence type="predicted"/>
<dbReference type="PANTHER" id="PTHR32083:SF0">
    <property type="entry name" value="CILIA AND FLAGELLA-ASSOCIATED PROTEIN 58"/>
    <property type="match status" value="1"/>
</dbReference>
<comment type="caution">
    <text evidence="5">The sequence shown here is derived from an EMBL/GenBank/DDBJ whole genome shotgun (WGS) entry which is preliminary data.</text>
</comment>
<name>A0A813YTZ7_ADIRI</name>
<feature type="region of interest" description="Disordered" evidence="3">
    <location>
        <begin position="624"/>
        <end position="662"/>
    </location>
</feature>
<keyword evidence="1 2" id="KW-0175">Coiled coil</keyword>
<dbReference type="InterPro" id="IPR049270">
    <property type="entry name" value="CFAP58_CC"/>
</dbReference>
<feature type="domain" description="Cilia- and flagella-associated protein 58 central coiled coil" evidence="4">
    <location>
        <begin position="145"/>
        <end position="437"/>
    </location>
</feature>
<dbReference type="Proteomes" id="UP000663828">
    <property type="component" value="Unassembled WGS sequence"/>
</dbReference>
<dbReference type="AlphaFoldDB" id="A0A813YTZ7"/>
<protein>
    <recommendedName>
        <fullName evidence="4">Cilia- and flagella-associated protein 58 central coiled coil domain-containing protein</fullName>
    </recommendedName>
</protein>
<evidence type="ECO:0000313" key="6">
    <source>
        <dbReference type="Proteomes" id="UP000663828"/>
    </source>
</evidence>
<feature type="coiled-coil region" evidence="2">
    <location>
        <begin position="14"/>
        <end position="377"/>
    </location>
</feature>
<evidence type="ECO:0000256" key="2">
    <source>
        <dbReference type="SAM" id="Coils"/>
    </source>
</evidence>
<dbReference type="EMBL" id="CAJNOR010000355">
    <property type="protein sequence ID" value="CAF0889692.1"/>
    <property type="molecule type" value="Genomic_DNA"/>
</dbReference>
<dbReference type="Pfam" id="PF21771">
    <property type="entry name" value="CFAP58_CC"/>
    <property type="match status" value="1"/>
</dbReference>
<feature type="non-terminal residue" evidence="5">
    <location>
        <position position="662"/>
    </location>
</feature>
<gene>
    <name evidence="5" type="ORF">XAT740_LOCUS7444</name>
</gene>
<evidence type="ECO:0000256" key="3">
    <source>
        <dbReference type="SAM" id="MobiDB-lite"/>
    </source>
</evidence>
<sequence>DVKNAEAKSQSTLFEAQQQELKRTQQHLRQFKDDNVRLTKENQIIQVHLDNLRIQFNELMSKNDKLSSDFARRALDLKEKDDEINYLRKDRDNEQKKKDYAEKRLRLVEDQLADSEQKRETLRANVSNLQQEIDRFQKHCDDLKAQADGLTREREQLNKTCQKLIGDNQKQSDQMRSVDQSKRTLEQDISNYKDEAAKRRKILVQLEKERDRYIKEGGDLMKQVLGFMEEVKKKELDLFDHKKKIAELETRLKQQQGLYKAVQLDRAVYSKNLIDSKDEIGEMKRKLKIMTHQIDQLKEEIQGKEQDLVRGQVEHDKVKKEKDQLVANVEQMKKDATKKEEDYSNQQAEFERLNKQLSEANDERKKQMKQLQQVIAERDVLGTQLVRRNDELALLYEKMKIQQSTLNKGELQYKGRLEDIRILKLELKKLRHEKGSLQDKVFNTNDLKRELFHIQRELIRERTRCRAMEEEMENPMNVHRWRKLEASDPSAFELIQKIQLLQKRLIQKTEEVVQKELLIQEKEKLYAELKRILARQPGPECAEQLSIYQETLKAKTKQLKSLAGEVNMYESQIDGYKYEIDKLSRQLTEVRQKYFLLKKKQTMIKEKERLSEMQQITTTINGITLQQPPPDLIQPHRSNEQPRFTGGGFNLKSIPKPPSDNA</sequence>
<feature type="coiled-coil region" evidence="2">
    <location>
        <begin position="515"/>
        <end position="600"/>
    </location>
</feature>
<dbReference type="PANTHER" id="PTHR32083">
    <property type="entry name" value="CILIA AND FLAGELLA-ASSOCIATED PROTEIN 58-RELATED"/>
    <property type="match status" value="1"/>
</dbReference>
<evidence type="ECO:0000259" key="4">
    <source>
        <dbReference type="Pfam" id="PF21771"/>
    </source>
</evidence>
<dbReference type="GO" id="GO:0005856">
    <property type="term" value="C:cytoskeleton"/>
    <property type="evidence" value="ECO:0007669"/>
    <property type="project" value="TreeGrafter"/>
</dbReference>